<dbReference type="EMBL" id="JPKZ01002673">
    <property type="protein sequence ID" value="KHN75553.1"/>
    <property type="molecule type" value="Genomic_DNA"/>
</dbReference>
<accession>A0A0B2V1Y0</accession>
<keyword evidence="2" id="KW-1185">Reference proteome</keyword>
<organism evidence="1 2">
    <name type="scientific">Toxocara canis</name>
    <name type="common">Canine roundworm</name>
    <dbReference type="NCBI Taxonomy" id="6265"/>
    <lineage>
        <taxon>Eukaryota</taxon>
        <taxon>Metazoa</taxon>
        <taxon>Ecdysozoa</taxon>
        <taxon>Nematoda</taxon>
        <taxon>Chromadorea</taxon>
        <taxon>Rhabditida</taxon>
        <taxon>Spirurina</taxon>
        <taxon>Ascaridomorpha</taxon>
        <taxon>Ascaridoidea</taxon>
        <taxon>Toxocaridae</taxon>
        <taxon>Toxocara</taxon>
    </lineage>
</organism>
<sequence>MNESKAETISCTDPFEKNGRRQLLHGTSRIWSTRFFRRWRWRLLRWWWRIPARRVCLWWRRWRRLLRWRLLRGWRWWRWRRRRRRRWAKNANGCVVLLRSKIELCRFWTTRRPADD</sequence>
<evidence type="ECO:0000313" key="1">
    <source>
        <dbReference type="EMBL" id="KHN75553.1"/>
    </source>
</evidence>
<dbReference type="Proteomes" id="UP000031036">
    <property type="component" value="Unassembled WGS sequence"/>
</dbReference>
<protein>
    <submittedName>
        <fullName evidence="1">Uncharacterized protein</fullName>
    </submittedName>
</protein>
<proteinExistence type="predicted"/>
<evidence type="ECO:0000313" key="2">
    <source>
        <dbReference type="Proteomes" id="UP000031036"/>
    </source>
</evidence>
<reference evidence="1 2" key="1">
    <citation type="submission" date="2014-11" db="EMBL/GenBank/DDBJ databases">
        <title>Genetic blueprint of the zoonotic pathogen Toxocara canis.</title>
        <authorList>
            <person name="Zhu X.-Q."/>
            <person name="Korhonen P.K."/>
            <person name="Cai H."/>
            <person name="Young N.D."/>
            <person name="Nejsum P."/>
            <person name="von Samson-Himmelstjerna G."/>
            <person name="Boag P.R."/>
            <person name="Tan P."/>
            <person name="Li Q."/>
            <person name="Min J."/>
            <person name="Yang Y."/>
            <person name="Wang X."/>
            <person name="Fang X."/>
            <person name="Hall R.S."/>
            <person name="Hofmann A."/>
            <person name="Sternberg P.W."/>
            <person name="Jex A.R."/>
            <person name="Gasser R.B."/>
        </authorList>
    </citation>
    <scope>NUCLEOTIDE SEQUENCE [LARGE SCALE GENOMIC DNA]</scope>
    <source>
        <strain evidence="1">PN_DK_2014</strain>
    </source>
</reference>
<comment type="caution">
    <text evidence="1">The sequence shown here is derived from an EMBL/GenBank/DDBJ whole genome shotgun (WGS) entry which is preliminary data.</text>
</comment>
<gene>
    <name evidence="1" type="ORF">Tcan_11700</name>
</gene>
<name>A0A0B2V1Y0_TOXCA</name>
<dbReference type="AlphaFoldDB" id="A0A0B2V1Y0"/>